<accession>A0ABS7AX83</accession>
<keyword evidence="2" id="KW-1185">Reference proteome</keyword>
<name>A0ABS7AX83_9ACTN</name>
<gene>
    <name evidence="1" type="ORF">KZ829_06225</name>
</gene>
<reference evidence="1 2" key="1">
    <citation type="journal article" date="2013" name="Antonie Van Leeuwenhoek">
        <title>Actinoplanes hulinensis sp. nov., a novel actinomycete isolated from soybean root (Glycine max (L.) Merr).</title>
        <authorList>
            <person name="Shen Y."/>
            <person name="Liu C."/>
            <person name="Wang X."/>
            <person name="Zhao J."/>
            <person name="Jia F."/>
            <person name="Zhang Y."/>
            <person name="Wang L."/>
            <person name="Yang D."/>
            <person name="Xiang W."/>
        </authorList>
    </citation>
    <scope>NUCLEOTIDE SEQUENCE [LARGE SCALE GENOMIC DNA]</scope>
    <source>
        <strain evidence="1 2">NEAU-M9</strain>
    </source>
</reference>
<dbReference type="Pfam" id="PF14433">
    <property type="entry name" value="SUKH-3"/>
    <property type="match status" value="1"/>
</dbReference>
<evidence type="ECO:0000313" key="1">
    <source>
        <dbReference type="EMBL" id="MBW6433340.1"/>
    </source>
</evidence>
<comment type="caution">
    <text evidence="1">The sequence shown here is derived from an EMBL/GenBank/DDBJ whole genome shotgun (WGS) entry which is preliminary data.</text>
</comment>
<protein>
    <submittedName>
        <fullName evidence="1">SUKH-3 domain-containing protein</fullName>
    </submittedName>
</protein>
<dbReference type="RefSeq" id="WP_220142841.1">
    <property type="nucleotide sequence ID" value="NZ_JAHXZI010000002.1"/>
</dbReference>
<organism evidence="1 2">
    <name type="scientific">Actinoplanes hulinensis</name>
    <dbReference type="NCBI Taxonomy" id="1144547"/>
    <lineage>
        <taxon>Bacteria</taxon>
        <taxon>Bacillati</taxon>
        <taxon>Actinomycetota</taxon>
        <taxon>Actinomycetes</taxon>
        <taxon>Micromonosporales</taxon>
        <taxon>Micromonosporaceae</taxon>
        <taxon>Actinoplanes</taxon>
    </lineage>
</organism>
<dbReference type="Proteomes" id="UP001519863">
    <property type="component" value="Unassembled WGS sequence"/>
</dbReference>
<sequence length="157" mass="17326">MTVNRGDAHPYRFPQDVEEIMRRAGWYPGRSVDVDRWRPGPGSEISMHPAAERFLSEFGGLTVEVAGPDPGPGGREAFEFDPTDALGDEGRFADWGTDIGRSLFPVGSIKQEMFHLAIDEESVVYLVSSWLATYGPAPRAVGRLVLGHRPRTIRSEG</sequence>
<dbReference type="EMBL" id="JAHXZI010000002">
    <property type="protein sequence ID" value="MBW6433340.1"/>
    <property type="molecule type" value="Genomic_DNA"/>
</dbReference>
<evidence type="ECO:0000313" key="2">
    <source>
        <dbReference type="Proteomes" id="UP001519863"/>
    </source>
</evidence>
<dbReference type="InterPro" id="IPR025850">
    <property type="entry name" value="SUKH-3"/>
</dbReference>
<proteinExistence type="predicted"/>